<comment type="catalytic activity">
    <reaction evidence="1">
        <text>ATP + protein L-histidine = ADP + protein N-phospho-L-histidine.</text>
        <dbReference type="EC" id="2.7.13.3"/>
    </reaction>
</comment>
<evidence type="ECO:0000256" key="7">
    <source>
        <dbReference type="ARBA" id="ARBA00022840"/>
    </source>
</evidence>
<dbReference type="KEGG" id="des:DSOUD_1066"/>
<dbReference type="InterPro" id="IPR005467">
    <property type="entry name" value="His_kinase_dom"/>
</dbReference>
<dbReference type="InterPro" id="IPR003661">
    <property type="entry name" value="HisK_dim/P_dom"/>
</dbReference>
<evidence type="ECO:0000256" key="2">
    <source>
        <dbReference type="ARBA" id="ARBA00012438"/>
    </source>
</evidence>
<dbReference type="SUPFAM" id="SSF47384">
    <property type="entry name" value="Homodimeric domain of signal transducing histidine kinase"/>
    <property type="match status" value="1"/>
</dbReference>
<name>A0A0M4D1B1_9BACT</name>
<evidence type="ECO:0000256" key="1">
    <source>
        <dbReference type="ARBA" id="ARBA00000085"/>
    </source>
</evidence>
<dbReference type="Gene3D" id="3.30.565.10">
    <property type="entry name" value="Histidine kinase-like ATPase, C-terminal domain"/>
    <property type="match status" value="1"/>
</dbReference>
<dbReference type="InterPro" id="IPR003594">
    <property type="entry name" value="HATPase_dom"/>
</dbReference>
<sequence length="562" mass="62851">MNGSNGKENVLNDREKLLEQLTGVDSSKLNYYVELKKRNQEVLKQNSRLQILHQLSRDINLDMSVGDILERAFTKLPQTLPCDFLGLVTVKDGVLSLKASMPRNFCKIDDFPAHSPSLKVIRDKRGGIFNLGPEDLLHVRHNPGNPGPLRALAVVPMFKRDEVIGALIVASLSDGAYLREDLSFVQHLADQLSISILNARLYKEVSRAKKEWEETFKAVTDPIFLIDTDYNVLLHNDRLPPEMSAQWNKVLSSKCFAKLHDRDRPCTSCPLEDVRRSGKPVYRRWQTEGGILLDLSYYPVFNEEKQLSAVTIIFKDVTEKTKMEAQLVHSAKLAAIGEMAAGVAHELNSPMTVIIGTAQMLVRDFPGEVDRDKIEALEDIINCGLRCKRIIQNLLTFSRQDELPTSEIDLNEEVERVLSLIRYQINRSQVEIIPHLDPDLPKINANGPQIQQVLTNFLVNARDALDDGGRPEKIIQVTTALRRRDKKTWIVLSVRDNGTGIAPEALPKIFTPFFTSKEATKGTGLGLSVSLGIAESHGGTIEVDSIPGEGSTFSLLLPLEQL</sequence>
<dbReference type="SUPFAM" id="SSF55874">
    <property type="entry name" value="ATPase domain of HSP90 chaperone/DNA topoisomerase II/histidine kinase"/>
    <property type="match status" value="1"/>
</dbReference>
<organism evidence="10 11">
    <name type="scientific">Desulfuromonas soudanensis</name>
    <dbReference type="NCBI Taxonomy" id="1603606"/>
    <lineage>
        <taxon>Bacteria</taxon>
        <taxon>Pseudomonadati</taxon>
        <taxon>Thermodesulfobacteriota</taxon>
        <taxon>Desulfuromonadia</taxon>
        <taxon>Desulfuromonadales</taxon>
        <taxon>Desulfuromonadaceae</taxon>
        <taxon>Desulfuromonas</taxon>
    </lineage>
</organism>
<dbReference type="SUPFAM" id="SSF55781">
    <property type="entry name" value="GAF domain-like"/>
    <property type="match status" value="1"/>
</dbReference>
<dbReference type="InterPro" id="IPR003018">
    <property type="entry name" value="GAF"/>
</dbReference>
<dbReference type="Gene3D" id="3.30.450.20">
    <property type="entry name" value="PAS domain"/>
    <property type="match status" value="1"/>
</dbReference>
<dbReference type="PANTHER" id="PTHR43065">
    <property type="entry name" value="SENSOR HISTIDINE KINASE"/>
    <property type="match status" value="1"/>
</dbReference>
<dbReference type="Pfam" id="PF13185">
    <property type="entry name" value="GAF_2"/>
    <property type="match status" value="1"/>
</dbReference>
<proteinExistence type="predicted"/>
<dbReference type="PANTHER" id="PTHR43065:SF10">
    <property type="entry name" value="PEROXIDE STRESS-ACTIVATED HISTIDINE KINASE MAK3"/>
    <property type="match status" value="1"/>
</dbReference>
<dbReference type="SMART" id="SM00065">
    <property type="entry name" value="GAF"/>
    <property type="match status" value="1"/>
</dbReference>
<evidence type="ECO:0000256" key="4">
    <source>
        <dbReference type="ARBA" id="ARBA00022679"/>
    </source>
</evidence>
<evidence type="ECO:0000256" key="5">
    <source>
        <dbReference type="ARBA" id="ARBA00022741"/>
    </source>
</evidence>
<keyword evidence="6 10" id="KW-0418">Kinase</keyword>
<evidence type="ECO:0000256" key="3">
    <source>
        <dbReference type="ARBA" id="ARBA00022553"/>
    </source>
</evidence>
<dbReference type="EMBL" id="CP010802">
    <property type="protein sequence ID" value="ALC15851.1"/>
    <property type="molecule type" value="Genomic_DNA"/>
</dbReference>
<protein>
    <recommendedName>
        <fullName evidence="2">histidine kinase</fullName>
        <ecNumber evidence="2">2.7.13.3</ecNumber>
    </recommendedName>
</protein>
<dbReference type="InterPro" id="IPR004358">
    <property type="entry name" value="Sig_transdc_His_kin-like_C"/>
</dbReference>
<dbReference type="PROSITE" id="PS50109">
    <property type="entry name" value="HIS_KIN"/>
    <property type="match status" value="1"/>
</dbReference>
<keyword evidence="4" id="KW-0808">Transferase</keyword>
<dbReference type="EC" id="2.7.13.3" evidence="2"/>
<dbReference type="GO" id="GO:0000155">
    <property type="term" value="F:phosphorelay sensor kinase activity"/>
    <property type="evidence" value="ECO:0007669"/>
    <property type="project" value="InterPro"/>
</dbReference>
<dbReference type="STRING" id="1603606.DSOUD_1066"/>
<dbReference type="Proteomes" id="UP000057158">
    <property type="component" value="Chromosome"/>
</dbReference>
<dbReference type="Gene3D" id="3.30.450.40">
    <property type="match status" value="1"/>
</dbReference>
<evidence type="ECO:0000313" key="11">
    <source>
        <dbReference type="Proteomes" id="UP000057158"/>
    </source>
</evidence>
<evidence type="ECO:0000313" key="10">
    <source>
        <dbReference type="EMBL" id="ALC15851.1"/>
    </source>
</evidence>
<dbReference type="InterPro" id="IPR029016">
    <property type="entry name" value="GAF-like_dom_sf"/>
</dbReference>
<evidence type="ECO:0000256" key="8">
    <source>
        <dbReference type="ARBA" id="ARBA00023012"/>
    </source>
</evidence>
<gene>
    <name evidence="10" type="ORF">DSOUD_1066</name>
</gene>
<dbReference type="PATRIC" id="fig|1603606.3.peg.1171"/>
<dbReference type="InterPro" id="IPR036097">
    <property type="entry name" value="HisK_dim/P_sf"/>
</dbReference>
<dbReference type="SMART" id="SM00388">
    <property type="entry name" value="HisKA"/>
    <property type="match status" value="1"/>
</dbReference>
<evidence type="ECO:0000259" key="9">
    <source>
        <dbReference type="PROSITE" id="PS50109"/>
    </source>
</evidence>
<dbReference type="CDD" id="cd00082">
    <property type="entry name" value="HisKA"/>
    <property type="match status" value="1"/>
</dbReference>
<dbReference type="InterPro" id="IPR035965">
    <property type="entry name" value="PAS-like_dom_sf"/>
</dbReference>
<keyword evidence="3" id="KW-0597">Phosphoprotein</keyword>
<reference evidence="10 11" key="1">
    <citation type="submission" date="2015-07" db="EMBL/GenBank/DDBJ databases">
        <title>Isolation and Genomic Characterization of a Novel Halophilic Metal-Reducing Deltaproteobacterium from the Deep Subsurface.</title>
        <authorList>
            <person name="Badalamenti J.P."/>
            <person name="Summers Z.M."/>
            <person name="Gralnick J.A."/>
            <person name="Bond D.R."/>
        </authorList>
    </citation>
    <scope>NUCLEOTIDE SEQUENCE [LARGE SCALE GENOMIC DNA]</scope>
    <source>
        <strain evidence="10 11">WTL</strain>
    </source>
</reference>
<keyword evidence="5" id="KW-0547">Nucleotide-binding</keyword>
<accession>A0A0M4D1B1</accession>
<dbReference type="PRINTS" id="PR00344">
    <property type="entry name" value="BCTRLSENSOR"/>
</dbReference>
<dbReference type="SUPFAM" id="SSF55785">
    <property type="entry name" value="PYP-like sensor domain (PAS domain)"/>
    <property type="match status" value="1"/>
</dbReference>
<dbReference type="InterPro" id="IPR036890">
    <property type="entry name" value="HATPase_C_sf"/>
</dbReference>
<evidence type="ECO:0000256" key="6">
    <source>
        <dbReference type="ARBA" id="ARBA00022777"/>
    </source>
</evidence>
<dbReference type="Pfam" id="PF02518">
    <property type="entry name" value="HATPase_c"/>
    <property type="match status" value="1"/>
</dbReference>
<keyword evidence="11" id="KW-1185">Reference proteome</keyword>
<dbReference type="GO" id="GO:0005524">
    <property type="term" value="F:ATP binding"/>
    <property type="evidence" value="ECO:0007669"/>
    <property type="project" value="UniProtKB-KW"/>
</dbReference>
<dbReference type="Pfam" id="PF00512">
    <property type="entry name" value="HisKA"/>
    <property type="match status" value="1"/>
</dbReference>
<dbReference type="SMART" id="SM00387">
    <property type="entry name" value="HATPase_c"/>
    <property type="match status" value="1"/>
</dbReference>
<dbReference type="AlphaFoldDB" id="A0A0M4D1B1"/>
<dbReference type="Gene3D" id="1.10.287.130">
    <property type="match status" value="1"/>
</dbReference>
<feature type="domain" description="Histidine kinase" evidence="9">
    <location>
        <begin position="342"/>
        <end position="561"/>
    </location>
</feature>
<keyword evidence="8" id="KW-0902">Two-component regulatory system</keyword>
<keyword evidence="7" id="KW-0067">ATP-binding</keyword>